<dbReference type="SUPFAM" id="SSF51182">
    <property type="entry name" value="RmlC-like cupins"/>
    <property type="match status" value="1"/>
</dbReference>
<reference evidence="1 2" key="1">
    <citation type="submission" date="2013-08" db="EMBL/GenBank/DDBJ databases">
        <title>Genome sequencing of Lysobacter.</title>
        <authorList>
            <person name="Zhang S."/>
            <person name="Wang G."/>
        </authorList>
    </citation>
    <scope>NUCLEOTIDE SEQUENCE [LARGE SCALE GENOMIC DNA]</scope>
    <source>
        <strain evidence="1 2">GH1-9</strain>
    </source>
</reference>
<dbReference type="OrthoDB" id="3829432at2"/>
<organism evidence="1 2">
    <name type="scientific">Lysobacter daejeonensis GH1-9</name>
    <dbReference type="NCBI Taxonomy" id="1385517"/>
    <lineage>
        <taxon>Bacteria</taxon>
        <taxon>Pseudomonadati</taxon>
        <taxon>Pseudomonadota</taxon>
        <taxon>Gammaproteobacteria</taxon>
        <taxon>Lysobacterales</taxon>
        <taxon>Lysobacteraceae</taxon>
        <taxon>Aerolutibacter</taxon>
    </lineage>
</organism>
<dbReference type="Proteomes" id="UP000029998">
    <property type="component" value="Unassembled WGS sequence"/>
</dbReference>
<dbReference type="eggNOG" id="COG1917">
    <property type="taxonomic scope" value="Bacteria"/>
</dbReference>
<dbReference type="InterPro" id="IPR014710">
    <property type="entry name" value="RmlC-like_jellyroll"/>
</dbReference>
<proteinExistence type="predicted"/>
<keyword evidence="2" id="KW-1185">Reference proteome</keyword>
<comment type="caution">
    <text evidence="1">The sequence shown here is derived from an EMBL/GenBank/DDBJ whole genome shotgun (WGS) entry which is preliminary data.</text>
</comment>
<name>A0A0A0F0X1_9GAMM</name>
<dbReference type="InterPro" id="IPR011051">
    <property type="entry name" value="RmlC_Cupin_sf"/>
</dbReference>
<accession>A0A0A0F0X1</accession>
<dbReference type="Gene3D" id="2.60.120.10">
    <property type="entry name" value="Jelly Rolls"/>
    <property type="match status" value="1"/>
</dbReference>
<dbReference type="RefSeq" id="WP_036133425.1">
    <property type="nucleotide sequence ID" value="NZ_AVPU01000001.1"/>
</dbReference>
<dbReference type="AlphaFoldDB" id="A0A0A0F0X1"/>
<dbReference type="EMBL" id="AVPU01000001">
    <property type="protein sequence ID" value="KGM56230.1"/>
    <property type="molecule type" value="Genomic_DNA"/>
</dbReference>
<dbReference type="STRING" id="1385517.N800_08440"/>
<gene>
    <name evidence="1" type="ORF">N800_08440</name>
</gene>
<evidence type="ECO:0000313" key="2">
    <source>
        <dbReference type="Proteomes" id="UP000029998"/>
    </source>
</evidence>
<sequence>MEFIDGTAFTADEAWASRVLSDLGNHTVKIHWTNKPYRWHENTGEELFVVLDGEVEMRYIENGEECVRSLKPGGMVLIGHGERHVAAPLGEARILVIEEKGTE</sequence>
<evidence type="ECO:0000313" key="1">
    <source>
        <dbReference type="EMBL" id="KGM56230.1"/>
    </source>
</evidence>
<protein>
    <submittedName>
        <fullName evidence="1">Cupin</fullName>
    </submittedName>
</protein>